<dbReference type="AlphaFoldDB" id="A0A7Y0AC53"/>
<gene>
    <name evidence="1" type="ORF">HHL22_04485</name>
</gene>
<accession>A0A7Y0AC53</accession>
<organism evidence="1 2">
    <name type="scientific">Hymenobacter polaris</name>
    <dbReference type="NCBI Taxonomy" id="2682546"/>
    <lineage>
        <taxon>Bacteria</taxon>
        <taxon>Pseudomonadati</taxon>
        <taxon>Bacteroidota</taxon>
        <taxon>Cytophagia</taxon>
        <taxon>Cytophagales</taxon>
        <taxon>Hymenobacteraceae</taxon>
        <taxon>Hymenobacter</taxon>
    </lineage>
</organism>
<dbReference type="Proteomes" id="UP000559626">
    <property type="component" value="Unassembled WGS sequence"/>
</dbReference>
<keyword evidence="2" id="KW-1185">Reference proteome</keyword>
<proteinExistence type="predicted"/>
<reference evidence="1 2" key="1">
    <citation type="submission" date="2020-04" db="EMBL/GenBank/DDBJ databases">
        <title>Hymenobacter polaris sp. nov., isolated from Arctic soil.</title>
        <authorList>
            <person name="Dahal R.H."/>
        </authorList>
    </citation>
    <scope>NUCLEOTIDE SEQUENCE [LARGE SCALE GENOMIC DNA]</scope>
    <source>
        <strain evidence="1 2">RP-2-7</strain>
    </source>
</reference>
<protein>
    <submittedName>
        <fullName evidence="1">Uncharacterized protein</fullName>
    </submittedName>
</protein>
<evidence type="ECO:0000313" key="1">
    <source>
        <dbReference type="EMBL" id="NML64457.1"/>
    </source>
</evidence>
<evidence type="ECO:0000313" key="2">
    <source>
        <dbReference type="Proteomes" id="UP000559626"/>
    </source>
</evidence>
<dbReference type="RefSeq" id="WP_169529755.1">
    <property type="nucleotide sequence ID" value="NZ_JABBGH010000001.1"/>
</dbReference>
<sequence>MNLIEAREIIDNNSDKINYQSRYVSSGAGSSYYEATNLNQLRRGLLNIEQLPYFQDEINSLKESWLFKSKDDTEQVESSLDTKVSNLVYRIKIGIHFLQKAINDNRYSTINDIIYIKLPEIKSFETLSRYSNDLKKAIEIPVVESNKGEVDILTAESGSIWLVVSLGTASAVNLVAGICWAAAVIRKKQAEANIFEQHAKTLELKNNALDILVEAQKIQINNILSNEAEAIANKHFDRKEPETIERLKLSINTISDLIEKGAKIIPSSSDSEANKLFPDYNSLSLIESSIKQIMSNNR</sequence>
<comment type="caution">
    <text evidence="1">The sequence shown here is derived from an EMBL/GenBank/DDBJ whole genome shotgun (WGS) entry which is preliminary data.</text>
</comment>
<name>A0A7Y0AC53_9BACT</name>
<dbReference type="EMBL" id="JABBGH010000001">
    <property type="protein sequence ID" value="NML64457.1"/>
    <property type="molecule type" value="Genomic_DNA"/>
</dbReference>